<dbReference type="InterPro" id="IPR013783">
    <property type="entry name" value="Ig-like_fold"/>
</dbReference>
<sequence length="98" mass="9038">MATVTVTNKGTAAVAKASTAVTLDGGLLVVAAPGSAGPAAGRSVAFVDGPLAVGASVTHRVTVVGAEVGAAAVRATTGSAGPDATPADNTATAAVRIG</sequence>
<dbReference type="EMBL" id="BAABGT010000033">
    <property type="protein sequence ID" value="GAA4546826.1"/>
    <property type="molecule type" value="Genomic_DNA"/>
</dbReference>
<dbReference type="Gene3D" id="2.60.40.10">
    <property type="entry name" value="Immunoglobulins"/>
    <property type="match status" value="1"/>
</dbReference>
<evidence type="ECO:0000313" key="4">
    <source>
        <dbReference type="Proteomes" id="UP001501598"/>
    </source>
</evidence>
<gene>
    <name evidence="3" type="ORF">GCM10023175_29860</name>
</gene>
<organism evidence="3 4">
    <name type="scientific">Pseudonocardia xishanensis</name>
    <dbReference type="NCBI Taxonomy" id="630995"/>
    <lineage>
        <taxon>Bacteria</taxon>
        <taxon>Bacillati</taxon>
        <taxon>Actinomycetota</taxon>
        <taxon>Actinomycetes</taxon>
        <taxon>Pseudonocardiales</taxon>
        <taxon>Pseudonocardiaceae</taxon>
        <taxon>Pseudonocardia</taxon>
    </lineage>
</organism>
<feature type="domain" description="DUF11" evidence="2">
    <location>
        <begin position="3"/>
        <end position="95"/>
    </location>
</feature>
<reference evidence="4" key="1">
    <citation type="journal article" date="2019" name="Int. J. Syst. Evol. Microbiol.">
        <title>The Global Catalogue of Microorganisms (GCM) 10K type strain sequencing project: providing services to taxonomists for standard genome sequencing and annotation.</title>
        <authorList>
            <consortium name="The Broad Institute Genomics Platform"/>
            <consortium name="The Broad Institute Genome Sequencing Center for Infectious Disease"/>
            <person name="Wu L."/>
            <person name="Ma J."/>
        </authorList>
    </citation>
    <scope>NUCLEOTIDE SEQUENCE [LARGE SCALE GENOMIC DNA]</scope>
    <source>
        <strain evidence="4">JCM 17906</strain>
    </source>
</reference>
<evidence type="ECO:0000313" key="3">
    <source>
        <dbReference type="EMBL" id="GAA4546826.1"/>
    </source>
</evidence>
<dbReference type="Proteomes" id="UP001501598">
    <property type="component" value="Unassembled WGS sequence"/>
</dbReference>
<accession>A0ABP8RU43</accession>
<name>A0ABP8RU43_9PSEU</name>
<comment type="caution">
    <text evidence="3">The sequence shown here is derived from an EMBL/GenBank/DDBJ whole genome shotgun (WGS) entry which is preliminary data.</text>
</comment>
<dbReference type="Pfam" id="PF01345">
    <property type="entry name" value="DUF11"/>
    <property type="match status" value="1"/>
</dbReference>
<evidence type="ECO:0000259" key="2">
    <source>
        <dbReference type="Pfam" id="PF01345"/>
    </source>
</evidence>
<evidence type="ECO:0000256" key="1">
    <source>
        <dbReference type="SAM" id="MobiDB-lite"/>
    </source>
</evidence>
<protein>
    <recommendedName>
        <fullName evidence="2">DUF11 domain-containing protein</fullName>
    </recommendedName>
</protein>
<keyword evidence="4" id="KW-1185">Reference proteome</keyword>
<dbReference type="InterPro" id="IPR001434">
    <property type="entry name" value="OmcB-like_DUF11"/>
</dbReference>
<feature type="region of interest" description="Disordered" evidence="1">
    <location>
        <begin position="77"/>
        <end position="98"/>
    </location>
</feature>
<proteinExistence type="predicted"/>